<dbReference type="SUPFAM" id="SSF56112">
    <property type="entry name" value="Protein kinase-like (PK-like)"/>
    <property type="match status" value="1"/>
</dbReference>
<keyword evidence="5" id="KW-0067">ATP-binding</keyword>
<keyword evidence="9" id="KW-1185">Reference proteome</keyword>
<feature type="region of interest" description="Disordered" evidence="7">
    <location>
        <begin position="1963"/>
        <end position="1986"/>
    </location>
</feature>
<keyword evidence="6" id="KW-0866">Nonsense-mediated mRNA decay</keyword>
<dbReference type="Proteomes" id="UP000251314">
    <property type="component" value="Unassembled WGS sequence"/>
</dbReference>
<dbReference type="SMART" id="SM00146">
    <property type="entry name" value="PI3Kc"/>
    <property type="match status" value="1"/>
</dbReference>
<accession>A0A329SU42</accession>
<dbReference type="InterPro" id="IPR031559">
    <property type="entry name" value="SMG1"/>
</dbReference>
<sequence>MRTSSDVQADATATPFNPLVALQSLLSADVVSIKQRVKAAQQLEEYFRLLTPTPGLLLSYEPYLPLLTDVMVTPLKGGQELQTSVLAMLQTLSAHNPTGFGDWIARNTQLGNEPWLVQWSYALLLQTEKMVPRGEDETKWEDTSAEFKQFDMIFARVMQMWRTLLDHTADVALVDQLVKYLQALLMQTDTDQWRTLMLKKLQTHFVDIADVLIGWMMSTGPHSPLREEILTLLNHFGRLWADNSVFSLQLMNSFADEIVNLCNSWSDHQEGDDDRLSTLVTCFMMVAQCVPDLALSADKDAQSPFVRVLRRVASCPQPEYTLFCVANCSDYLVSISNSRHSSFASLSVAAVGFLLHHCAVQSRLYDSEVNKLSTVLENACKLARANFSSIPDPLLVRAAAIGILDDDIPSRAVKKGGHSKRAKVMECLFHLKCADAVTYTTRLCLQLTQLGGIGALKVLGMRALQRLNGRNGEKGNSYFVFAATCFILVSRNPERLKLAHDDDATHIIAIFDLVTAKLEKQNHRHRPPKLTSRQLCLVLKMTCAFIGAVSQWLVDRSDVVETVNGVSLRMLQWAVSVLPSETVVVRDHRFIVETLQVVYALLSQTTLLPVIPRDICRGLLTKVTKVVHIFSVKVREGCIQVLEAFHFRAGTREFAGETFDVFLDLLLDPSPIVQRRVMPGALNEVAHFALLKQEKLHTHRHISQPLHSSFVGADFENILSLFQSRECDEGEWNRVCRSIMNRTASDTAMDNSGILLGAIRQAAAWCVQNRLRTHFGGPAQSFASIERLLQEYADEVEQRTGWASQNDEAAQASFSPTIKPSHQLSNWLMLKLVSALEMRITRAICTTDVDQSNPESEEYKAVVFFRTNKVVCDDWLNRIRPFLVEMSKNAENYDLWRYHSHAAMTICYSKFSRVMSSFAAHGATEKTNNELRQAEKDLDAALFSLCRCHCDAKDADSIIGFQRWSESISSALSRLYQQNNRSVDIDEEYCKMPLFRWLSALRYEAEMRYEDAAAEYESLLEPVLTRKYPQDINPAKIFESPMTHLRISPSALLGCIKLCAKCYAALREWTKLRQLVTRFVGFSKSLMDCDYPIEEIQAIFDCSDTWSNEIGTISSLEAPTEHTNEVKDYRTKRAALALRVWNVVSDTNPGHANAASFSDNVADKLRHDLIPLVLQPSPWNGYAGEKVGKRAEETILRMVGVTKKFPMSTGCNQNEAVMEILRLNPEVYDSVTWGQPFLRCSSWNREDWSADAECLHLTGVARLARKQHNFDFARDLLRDAASLKETSRASAMSLGYEKAKLLETIGVENEGRRLLEMQCETSLEVRGLNHTFSGQESVSVRSILHLAESFTKADNTELLSPAASRFLEGAMGTATSESNEALSAAAISSDLQEESAYKCFQAAIAVSPKSAKAWVHYSHWCYDRGKREMERISGQNGYIHIDPEDEPKITSLLDEIGLAELDRDPVIRSFCHFLDNGELISQRQDVFHQLCAELAPPDYSRDAVDRLTRLQQACHSKVLRFHALAARGYGKYLTVLFSESGSSIPRQEITMAALRLLGLLTTYGADREVMAALDDVFSNGPVDPWSHVIPQLIARAHHPVPTVSSLVCLILKRLAQYSPHAIVYPVVVDSMEPQDTYSSLQEERGTASNTFAAVLQELQNVSSGQVEGVRLLISELRRISILWDEAWISTLVKLSVDVSRRTSTLEKEANRVEKNASLSAKEKSELAHRKLVAIMKPIYVSIERLWKETCGSIRDQHAVTPHERKFLKEYGGVIEKAMENFRDCCVSESRVNTASMKNPEELWQPFAELLKSLMNATGRRELLPLHEISPAMASTSRQLTLTNMPGVVVGKTAGQVEPITIHRVDASVAVLRTKTKPKSLELIGSNGKTYKYLLKAREDLRLDERIMQYLRVTNEFLRADDAAAARDLSAQSYSVIPLSRNAGLIQMVPDVVPLFQVYTARNDANGRAPPDPGAASSAQQQPPPPTAQFYAKLKQHGISNVAPNNRSQWPASVLKQVYQELVAQRPRNVLQQEILLRSGDLRESWIKSTRLSKSLAVMSVLGYIVGLGDRHLDNILLCVNSGDIVHIDHNVCFDKGLRLKVPEIVPFRLTPMLQDAFGFTGVEGRFRVAFETTLRIVRSDSVREALLTLFEAFVYSPLIHWVAEDRRQGRSGDLKARLEVNVNLSLFLSRAEERRQDTISFGRQYEQNADAISRALNGPKVPFVTLLEQRKELLSLESDEQALPNEVSSLEAELSMQQRAELAKRAEIESSTARFKEITAKTTSFADECLARHQQIEVWKQKSITFAESDPATQLNAVTTAVDTASFQTVLTTLCSVLEQSRSAGRQRQLLDALESKCRSVDADVTRLRFEIEKLVTYLAPYLSYYGYQRKELDAYLDLELKLAGKDVYFKWWNLCTEYLHGLEGKQNQENANTIVTCSAPSEESVAESTRILSHLSELQLDLNSQSDEAREASCIAQADKLLEDVSIALSTMKLSNAQGQRLMKLAGASWVIEVMEQLDDESCASNVGYAFTPELIAPSKFGVVVAVTGACSTLVGLVSTPKGSMKRLRASELLASGRDKAMDGFNDILQEVGSFAAVLQEEYVSNVYGRQLGEGIDFLELIKEMLTTPDGRKDLRNMALLSTPVATNDVNSSIQMMLAGLPAVRNLLTAGFAVIEKISSLVDTLRQLSVVTDIEAERIKSSSSGSWIDFVLNVIELYTVTTDVEAGHKVEEVRAIWSAHMDDFAPNCLVQLLRYQLSSIIPSEWKFDFFPLNQPTFELQSLSKRWADFFFSQIPDILPSTLANTSIVPPETRAGDVTKSVAKLMTVCEEWWTYQWSKSRSNAWAQRVSSIRKRHAGRLRYAAWLATKPAEGEGTSLSRNQLLAFLSSQVPQLNALLTDQVTVEASVLELAQQMDYLASNMGDAPDSANESLHVCVQSCYGKVAGLFDYGRTLADLVQGICVIETSSGEMIPETEKIQLEVDIVGTNVLQSASSATLEMRSLNEELKEMTTYVQELQDKLKLKQGMYNSLALRKRAAENAFHSLCLENKDAVLKIARVLSKNVKEMRLLLKGFDKQKTPSKQSQASAGTVNPGSMRQRQLQTDSLSPERPAANAVAGFSFMENDRLVQILLRSIRSVNHLQLLEASLEKHGELCASLRGAVVQLDRALRDFDIQADQLLTDSGQGALDVQESSRGYLLLQLLLDLFEALRVVKSVDDSQDTAISLLISARDLVRGCVKQFFEATEMADHLSSNTEDENRRASGVISMPDDVDIEEEQNGAALVSGNSGVMDVSSDSSSVAITPRSVEEKSQYGLQVLKRIEEKLSGTVTEMADAPLVLTVEQQASWLIDEATKTDNLCVMYEDQMNIAT</sequence>
<dbReference type="Pfam" id="PF00454">
    <property type="entry name" value="PI3_PI4_kinase"/>
    <property type="match status" value="1"/>
</dbReference>
<dbReference type="Gene3D" id="3.30.1010.10">
    <property type="entry name" value="Phosphatidylinositol 3-kinase Catalytic Subunit, Chain A, domain 4"/>
    <property type="match status" value="1"/>
</dbReference>
<dbReference type="STRING" id="29920.A0A329SU42"/>
<keyword evidence="2" id="KW-0808">Transferase</keyword>
<evidence type="ECO:0000256" key="1">
    <source>
        <dbReference type="ARBA" id="ARBA00012513"/>
    </source>
</evidence>
<dbReference type="GO" id="GO:0004674">
    <property type="term" value="F:protein serine/threonine kinase activity"/>
    <property type="evidence" value="ECO:0007669"/>
    <property type="project" value="UniProtKB-EC"/>
</dbReference>
<organism evidence="8 9">
    <name type="scientific">Phytophthora cactorum</name>
    <dbReference type="NCBI Taxonomy" id="29920"/>
    <lineage>
        <taxon>Eukaryota</taxon>
        <taxon>Sar</taxon>
        <taxon>Stramenopiles</taxon>
        <taxon>Oomycota</taxon>
        <taxon>Peronosporomycetes</taxon>
        <taxon>Peronosporales</taxon>
        <taxon>Peronosporaceae</taxon>
        <taxon>Phytophthora</taxon>
    </lineage>
</organism>
<proteinExistence type="predicted"/>
<dbReference type="GO" id="GO:0005634">
    <property type="term" value="C:nucleus"/>
    <property type="evidence" value="ECO:0007669"/>
    <property type="project" value="TreeGrafter"/>
</dbReference>
<feature type="region of interest" description="Disordered" evidence="7">
    <location>
        <begin position="3077"/>
        <end position="3109"/>
    </location>
</feature>
<evidence type="ECO:0000256" key="7">
    <source>
        <dbReference type="SAM" id="MobiDB-lite"/>
    </source>
</evidence>
<dbReference type="SUPFAM" id="SSF48371">
    <property type="entry name" value="ARM repeat"/>
    <property type="match status" value="1"/>
</dbReference>
<comment type="caution">
    <text evidence="8">The sequence shown here is derived from an EMBL/GenBank/DDBJ whole genome shotgun (WGS) entry which is preliminary data.</text>
</comment>
<dbReference type="EC" id="2.7.11.1" evidence="1"/>
<feature type="compositionally biased region" description="Polar residues" evidence="7">
    <location>
        <begin position="3080"/>
        <end position="3106"/>
    </location>
</feature>
<dbReference type="InterPro" id="IPR000403">
    <property type="entry name" value="PI3/4_kinase_cat_dom"/>
</dbReference>
<name>A0A329SU42_9STRA</name>
<dbReference type="VEuPathDB" id="FungiDB:PC110_g3647"/>
<dbReference type="Gene3D" id="1.10.1070.11">
    <property type="entry name" value="Phosphatidylinositol 3-/4-kinase, catalytic domain"/>
    <property type="match status" value="1"/>
</dbReference>
<dbReference type="InterPro" id="IPR011009">
    <property type="entry name" value="Kinase-like_dom_sf"/>
</dbReference>
<reference evidence="8 9" key="1">
    <citation type="submission" date="2018-01" db="EMBL/GenBank/DDBJ databases">
        <title>Draft genome of the strawberry crown rot pathogen Phytophthora cactorum.</title>
        <authorList>
            <person name="Armitage A.D."/>
            <person name="Lysoe E."/>
            <person name="Nellist C.F."/>
            <person name="Harrison R.J."/>
            <person name="Brurberg M.B."/>
        </authorList>
    </citation>
    <scope>NUCLEOTIDE SEQUENCE [LARGE SCALE GENOMIC DNA]</scope>
    <source>
        <strain evidence="8 9">10300</strain>
    </source>
</reference>
<dbReference type="InterPro" id="IPR003152">
    <property type="entry name" value="FATC_dom"/>
</dbReference>
<dbReference type="InterPro" id="IPR036940">
    <property type="entry name" value="PI3/4_kinase_cat_sf"/>
</dbReference>
<evidence type="ECO:0000313" key="9">
    <source>
        <dbReference type="Proteomes" id="UP000251314"/>
    </source>
</evidence>
<protein>
    <recommendedName>
        <fullName evidence="1">non-specific serine/threonine protein kinase</fullName>
        <ecNumber evidence="1">2.7.11.1</ecNumber>
    </recommendedName>
</protein>
<dbReference type="PANTHER" id="PTHR11139">
    <property type="entry name" value="ATAXIA TELANGIECTASIA MUTATED ATM -RELATED"/>
    <property type="match status" value="1"/>
</dbReference>
<dbReference type="OrthoDB" id="381190at2759"/>
<dbReference type="EMBL" id="MJFZ01000052">
    <property type="protein sequence ID" value="RAW40165.1"/>
    <property type="molecule type" value="Genomic_DNA"/>
</dbReference>
<dbReference type="PROSITE" id="PS51190">
    <property type="entry name" value="FATC"/>
    <property type="match status" value="1"/>
</dbReference>
<evidence type="ECO:0000313" key="8">
    <source>
        <dbReference type="EMBL" id="RAW40165.1"/>
    </source>
</evidence>
<dbReference type="PROSITE" id="PS00916">
    <property type="entry name" value="PI3_4_KINASE_2"/>
    <property type="match status" value="1"/>
</dbReference>
<gene>
    <name evidence="8" type="ORF">PC110_g3647</name>
</gene>
<dbReference type="PROSITE" id="PS50290">
    <property type="entry name" value="PI3_4_KINASE_3"/>
    <property type="match status" value="1"/>
</dbReference>
<dbReference type="GO" id="GO:0005524">
    <property type="term" value="F:ATP binding"/>
    <property type="evidence" value="ECO:0007669"/>
    <property type="project" value="UniProtKB-KW"/>
</dbReference>
<dbReference type="InterPro" id="IPR050517">
    <property type="entry name" value="DDR_Repair_Kinase"/>
</dbReference>
<keyword evidence="4" id="KW-0418">Kinase</keyword>
<evidence type="ECO:0000256" key="6">
    <source>
        <dbReference type="ARBA" id="ARBA00023161"/>
    </source>
</evidence>
<dbReference type="Pfam" id="PF15785">
    <property type="entry name" value="SMG1"/>
    <property type="match status" value="1"/>
</dbReference>
<evidence type="ECO:0000256" key="2">
    <source>
        <dbReference type="ARBA" id="ARBA00022679"/>
    </source>
</evidence>
<dbReference type="InterPro" id="IPR016024">
    <property type="entry name" value="ARM-type_fold"/>
</dbReference>
<evidence type="ECO:0000256" key="3">
    <source>
        <dbReference type="ARBA" id="ARBA00022741"/>
    </source>
</evidence>
<evidence type="ECO:0000256" key="5">
    <source>
        <dbReference type="ARBA" id="ARBA00022840"/>
    </source>
</evidence>
<keyword evidence="3" id="KW-0547">Nucleotide-binding</keyword>
<dbReference type="GO" id="GO:0000184">
    <property type="term" value="P:nuclear-transcribed mRNA catabolic process, nonsense-mediated decay"/>
    <property type="evidence" value="ECO:0007669"/>
    <property type="project" value="UniProtKB-KW"/>
</dbReference>
<evidence type="ECO:0000256" key="4">
    <source>
        <dbReference type="ARBA" id="ARBA00022777"/>
    </source>
</evidence>
<dbReference type="Pfam" id="PF02260">
    <property type="entry name" value="FATC"/>
    <property type="match status" value="1"/>
</dbReference>
<dbReference type="InterPro" id="IPR018936">
    <property type="entry name" value="PI3/4_kinase_CS"/>
</dbReference>
<dbReference type="PANTHER" id="PTHR11139:SF71">
    <property type="entry name" value="SERINE_THREONINE-PROTEIN KINASE SMG1"/>
    <property type="match status" value="1"/>
</dbReference>